<gene>
    <name evidence="5" type="ORF">A3K86_19795</name>
</gene>
<keyword evidence="3" id="KW-0804">Transcription</keyword>
<evidence type="ECO:0000313" key="5">
    <source>
        <dbReference type="EMBL" id="OAN11203.1"/>
    </source>
</evidence>
<dbReference type="OrthoDB" id="6252225at2"/>
<evidence type="ECO:0000313" key="6">
    <source>
        <dbReference type="Proteomes" id="UP000078503"/>
    </source>
</evidence>
<accession>A0A178K3A2</accession>
<dbReference type="GO" id="GO:0005829">
    <property type="term" value="C:cytosol"/>
    <property type="evidence" value="ECO:0007669"/>
    <property type="project" value="TreeGrafter"/>
</dbReference>
<dbReference type="InterPro" id="IPR018060">
    <property type="entry name" value="HTH_AraC"/>
</dbReference>
<comment type="caution">
    <text evidence="5">The sequence shown here is derived from an EMBL/GenBank/DDBJ whole genome shotgun (WGS) entry which is preliminary data.</text>
</comment>
<dbReference type="Gene3D" id="1.10.10.60">
    <property type="entry name" value="Homeodomain-like"/>
    <property type="match status" value="1"/>
</dbReference>
<protein>
    <submittedName>
        <fullName evidence="5">AraC family transcriptional regulator</fullName>
    </submittedName>
</protein>
<evidence type="ECO:0000256" key="2">
    <source>
        <dbReference type="ARBA" id="ARBA00023125"/>
    </source>
</evidence>
<evidence type="ECO:0000256" key="3">
    <source>
        <dbReference type="ARBA" id="ARBA00023163"/>
    </source>
</evidence>
<keyword evidence="2" id="KW-0238">DNA-binding</keyword>
<dbReference type="RefSeq" id="WP_068335521.1">
    <property type="nucleotide sequence ID" value="NZ_LVHF01000033.1"/>
</dbReference>
<dbReference type="AlphaFoldDB" id="A0A178K3A2"/>
<dbReference type="PANTHER" id="PTHR47894:SF4">
    <property type="entry name" value="HTH-TYPE TRANSCRIPTIONAL REGULATOR GADX"/>
    <property type="match status" value="1"/>
</dbReference>
<dbReference type="InterPro" id="IPR032687">
    <property type="entry name" value="AraC-type_N"/>
</dbReference>
<dbReference type="InterPro" id="IPR009057">
    <property type="entry name" value="Homeodomain-like_sf"/>
</dbReference>
<keyword evidence="6" id="KW-1185">Reference proteome</keyword>
<dbReference type="PANTHER" id="PTHR47894">
    <property type="entry name" value="HTH-TYPE TRANSCRIPTIONAL REGULATOR GADX"/>
    <property type="match status" value="1"/>
</dbReference>
<dbReference type="EMBL" id="LVHF01000033">
    <property type="protein sequence ID" value="OAN11203.1"/>
    <property type="molecule type" value="Genomic_DNA"/>
</dbReference>
<reference evidence="5 6" key="1">
    <citation type="submission" date="2016-03" db="EMBL/GenBank/DDBJ databases">
        <title>Photobacterium proteolyticum sp. nov. a protease producing bacterium isolated from ocean sediments of Laizhou Bay.</title>
        <authorList>
            <person name="Li Y."/>
        </authorList>
    </citation>
    <scope>NUCLEOTIDE SEQUENCE [LARGE SCALE GENOMIC DNA]</scope>
    <source>
        <strain evidence="5 6">R-40508</strain>
    </source>
</reference>
<dbReference type="PRINTS" id="PR00032">
    <property type="entry name" value="HTHARAC"/>
</dbReference>
<dbReference type="Pfam" id="PF12625">
    <property type="entry name" value="Arabinose_bd"/>
    <property type="match status" value="1"/>
</dbReference>
<keyword evidence="1" id="KW-0805">Transcription regulation</keyword>
<dbReference type="GO" id="GO:0000976">
    <property type="term" value="F:transcription cis-regulatory region binding"/>
    <property type="evidence" value="ECO:0007669"/>
    <property type="project" value="TreeGrafter"/>
</dbReference>
<evidence type="ECO:0000259" key="4">
    <source>
        <dbReference type="PROSITE" id="PS01124"/>
    </source>
</evidence>
<evidence type="ECO:0000256" key="1">
    <source>
        <dbReference type="ARBA" id="ARBA00023015"/>
    </source>
</evidence>
<dbReference type="Pfam" id="PF12833">
    <property type="entry name" value="HTH_18"/>
    <property type="match status" value="1"/>
</dbReference>
<dbReference type="SUPFAM" id="SSF46689">
    <property type="entry name" value="Homeodomain-like"/>
    <property type="match status" value="1"/>
</dbReference>
<name>A0A178K3A2_9GAMM</name>
<organism evidence="5 6">
    <name type="scientific">Photobacterium jeanii</name>
    <dbReference type="NCBI Taxonomy" id="858640"/>
    <lineage>
        <taxon>Bacteria</taxon>
        <taxon>Pseudomonadati</taxon>
        <taxon>Pseudomonadota</taxon>
        <taxon>Gammaproteobacteria</taxon>
        <taxon>Vibrionales</taxon>
        <taxon>Vibrionaceae</taxon>
        <taxon>Photobacterium</taxon>
    </lineage>
</organism>
<feature type="domain" description="HTH araC/xylS-type" evidence="4">
    <location>
        <begin position="245"/>
        <end position="335"/>
    </location>
</feature>
<proteinExistence type="predicted"/>
<dbReference type="SMART" id="SM00342">
    <property type="entry name" value="HTH_ARAC"/>
    <property type="match status" value="1"/>
</dbReference>
<dbReference type="STRING" id="858640.A3K86_19795"/>
<dbReference type="InterPro" id="IPR020449">
    <property type="entry name" value="Tscrpt_reg_AraC-type_HTH"/>
</dbReference>
<sequence length="346" mass="39164">MFNLSFIRVNYAQVVFDAIRKHFAITAADLGVPTSLLSEPKALVPFDDFIGWFEQAEQRAQDANFMVKLAPSICFSEMGTFGEWYLSSPDLALAVRRINYGTSCLQSGASYHGEQSGKIMKWTYDSGYTQSYGRVLDSLRVAMMEVNALRHYMGADYAPLKIQISGALKQASTSTISKLERWFGCAIEWNAPMTKVWIDLGILRQGSEKAFSISRPMMVSNLQLDDLLNMPQPHDSAKVMFEVVNYARRYGVPKIDLVAKTLGLSKQQLQRRLHQHGWTFSNITQYVICNLAIQYLQAGKPITEIAHLLGYSNPQSFSKAFQRQRGLTPAQYQERLLERSRESLSI</sequence>
<dbReference type="PROSITE" id="PS01124">
    <property type="entry name" value="HTH_ARAC_FAMILY_2"/>
    <property type="match status" value="1"/>
</dbReference>
<dbReference type="Proteomes" id="UP000078503">
    <property type="component" value="Unassembled WGS sequence"/>
</dbReference>
<dbReference type="GO" id="GO:0003700">
    <property type="term" value="F:DNA-binding transcription factor activity"/>
    <property type="evidence" value="ECO:0007669"/>
    <property type="project" value="InterPro"/>
</dbReference>